<dbReference type="InterPro" id="IPR036397">
    <property type="entry name" value="RNaseH_sf"/>
</dbReference>
<dbReference type="PROSITE" id="PS50822">
    <property type="entry name" value="PIWI"/>
    <property type="match status" value="1"/>
</dbReference>
<dbReference type="EMBL" id="WJXW01000002">
    <property type="protein sequence ID" value="KAF9739142.1"/>
    <property type="molecule type" value="Genomic_DNA"/>
</dbReference>
<proteinExistence type="predicted"/>
<dbReference type="AlphaFoldDB" id="A0A9P6GNU9"/>
<feature type="region of interest" description="Disordered" evidence="1">
    <location>
        <begin position="1"/>
        <end position="39"/>
    </location>
</feature>
<dbReference type="PANTHER" id="PTHR22891">
    <property type="entry name" value="EUKARYOTIC TRANSLATION INITIATION FACTOR 2C"/>
    <property type="match status" value="1"/>
</dbReference>
<keyword evidence="4" id="KW-1185">Reference proteome</keyword>
<dbReference type="InterPro" id="IPR003165">
    <property type="entry name" value="Piwi"/>
</dbReference>
<dbReference type="Gene3D" id="3.30.420.10">
    <property type="entry name" value="Ribonuclease H-like superfamily/Ribonuclease H"/>
    <property type="match status" value="1"/>
</dbReference>
<dbReference type="InterPro" id="IPR014811">
    <property type="entry name" value="ArgoL1"/>
</dbReference>
<evidence type="ECO:0000256" key="1">
    <source>
        <dbReference type="SAM" id="MobiDB-lite"/>
    </source>
</evidence>
<dbReference type="InterPro" id="IPR012337">
    <property type="entry name" value="RNaseH-like_sf"/>
</dbReference>
<dbReference type="Pfam" id="PF02171">
    <property type="entry name" value="Piwi"/>
    <property type="match status" value="1"/>
</dbReference>
<sequence length="983" mass="111449">MSSRQGGGSRPNGQGGQPRRSTHAPAKSNSTSGYINRDVDSAMHYPPASAYSLPKTTVAGEEWSVPKEMSNRKELLRQIDRPTFPLREAFSVDNGKVVTNHFTCTISAEKLYEYKIVGFPSKNRKDVKAVFRQAVEDWPILQQNRCHFATDDFDTIVSVTFEQALDSVTLEQALDSVTLEQALDSVTLEQALDSVTLGTEPYSETHPTWDGPQLQSNNRTVVLKFLFVRGFSVQDLSMYSMAHPKHDRTDFNDIARCLNILIAQSLSNDVHKQSANKFFVKTARKCLGESQSLEAIRGYFYNIKPGMGNIILNFNISTSAFVRPILVSEFLTDNTTFNIGEPEALLRKLRVYIEHEHLFYNPEKMPKINGEHSRMWHVRGLSGIPIGKQTFRNKKRDEDGKFMRDSINRYVYEGSEFTVIDCLKTVFRRTIDASLKAVNVSPNNDDPIWYPHEFLRIVPFQVYSKPVPERLTQAMVGEACHDPAISRAMIQAEGLSSLGFVAGERSKTFNLRNDVPVQLHCGMVHVPSLGLGFPQVYYRQPVNKRASSWPVPDDTKFRFLTTREKPFKYVLLKAPGVDNSSLQFYDNLLRAHITRCGFNPNQAQNVNPANNKLVTSLADLEPVLKLAQTTSVNLNLCDRKFGLHSVCMVENLKKSDRAFVQYMQNISMKVNLKFGGINHTALAPNERFPDTMFLGADLIHAISGTIAAVVGSVDPNVGRCLGSIIYTLEDMVYERLLHWEKFLIQHQMRKLPEKIIYYRDGASSGHYGKIQDVELAASDRAYAKARTALKLTSQPIKLTAVIVTKRHHTRFYFLPGQQGDKWGNGNTLPGTSVDKLVTSPYYQDFFLQSHSGIKGTARPAHYFVLQNDNPSLNLNKLRDLTHKLCYSYCRSTTGVSYVSPTYYADRLCERAALYMKEIAPNGIPWPHPRPRGPSGSYQWLKDVDAWFKKIEREFHPYREIPGVPVWGKYAPWKSQLADVMFWM</sequence>
<organism evidence="3 4">
    <name type="scientific">Paraphaeosphaeria minitans</name>
    <dbReference type="NCBI Taxonomy" id="565426"/>
    <lineage>
        <taxon>Eukaryota</taxon>
        <taxon>Fungi</taxon>
        <taxon>Dikarya</taxon>
        <taxon>Ascomycota</taxon>
        <taxon>Pezizomycotina</taxon>
        <taxon>Dothideomycetes</taxon>
        <taxon>Pleosporomycetidae</taxon>
        <taxon>Pleosporales</taxon>
        <taxon>Massarineae</taxon>
        <taxon>Didymosphaeriaceae</taxon>
        <taxon>Paraphaeosphaeria</taxon>
    </lineage>
</organism>
<dbReference type="Pfam" id="PF08699">
    <property type="entry name" value="ArgoL1"/>
    <property type="match status" value="1"/>
</dbReference>
<dbReference type="SUPFAM" id="SSF53098">
    <property type="entry name" value="Ribonuclease H-like"/>
    <property type="match status" value="1"/>
</dbReference>
<dbReference type="SUPFAM" id="SSF101690">
    <property type="entry name" value="PAZ domain"/>
    <property type="match status" value="1"/>
</dbReference>
<dbReference type="Proteomes" id="UP000756921">
    <property type="component" value="Unassembled WGS sequence"/>
</dbReference>
<dbReference type="InterPro" id="IPR036085">
    <property type="entry name" value="PAZ_dom_sf"/>
</dbReference>
<accession>A0A9P6GNU9</accession>
<gene>
    <name evidence="3" type="ORF">PMIN01_01776</name>
</gene>
<evidence type="ECO:0000313" key="4">
    <source>
        <dbReference type="Proteomes" id="UP000756921"/>
    </source>
</evidence>
<feature type="compositionally biased region" description="Gly residues" evidence="1">
    <location>
        <begin position="1"/>
        <end position="16"/>
    </location>
</feature>
<reference evidence="3" key="1">
    <citation type="journal article" date="2020" name="Mol. Plant Microbe Interact.">
        <title>Genome Sequence of the Biocontrol Agent Coniothyrium minitans strain Conio (IMI 134523).</title>
        <authorList>
            <person name="Patel D."/>
            <person name="Shittu T.A."/>
            <person name="Baroncelli R."/>
            <person name="Muthumeenakshi S."/>
            <person name="Osborne T.H."/>
            <person name="Janganan T.K."/>
            <person name="Sreenivasaprasad S."/>
        </authorList>
    </citation>
    <scope>NUCLEOTIDE SEQUENCE</scope>
    <source>
        <strain evidence="3">Conio</strain>
    </source>
</reference>
<feature type="domain" description="Piwi" evidence="2">
    <location>
        <begin position="645"/>
        <end position="916"/>
    </location>
</feature>
<dbReference type="Gene3D" id="3.40.50.2300">
    <property type="match status" value="1"/>
</dbReference>
<dbReference type="GO" id="GO:0003676">
    <property type="term" value="F:nucleic acid binding"/>
    <property type="evidence" value="ECO:0007669"/>
    <property type="project" value="InterPro"/>
</dbReference>
<name>A0A9P6GNU9_9PLEO</name>
<evidence type="ECO:0000259" key="2">
    <source>
        <dbReference type="PROSITE" id="PS50822"/>
    </source>
</evidence>
<protein>
    <submittedName>
        <fullName evidence="3">Piwi domain-containing protein</fullName>
    </submittedName>
</protein>
<dbReference type="SMART" id="SM00950">
    <property type="entry name" value="Piwi"/>
    <property type="match status" value="1"/>
</dbReference>
<comment type="caution">
    <text evidence="3">The sequence shown here is derived from an EMBL/GenBank/DDBJ whole genome shotgun (WGS) entry which is preliminary data.</text>
</comment>
<evidence type="ECO:0000313" key="3">
    <source>
        <dbReference type="EMBL" id="KAF9739142.1"/>
    </source>
</evidence>
<dbReference type="OrthoDB" id="10252740at2759"/>